<dbReference type="PANTHER" id="PTHR43775:SF37">
    <property type="entry name" value="SI:DKEY-61P9.11"/>
    <property type="match status" value="1"/>
</dbReference>
<dbReference type="Pfam" id="PF00550">
    <property type="entry name" value="PP-binding"/>
    <property type="match status" value="1"/>
</dbReference>
<keyword evidence="2" id="KW-0597">Phosphoprotein</keyword>
<dbReference type="InterPro" id="IPR049704">
    <property type="entry name" value="Aminotrans_3_PPA_site"/>
</dbReference>
<dbReference type="InterPro" id="IPR006162">
    <property type="entry name" value="Ppantetheine_attach_site"/>
</dbReference>
<dbReference type="InterPro" id="IPR015424">
    <property type="entry name" value="PyrdxlP-dep_Trfase"/>
</dbReference>
<dbReference type="InterPro" id="IPR001227">
    <property type="entry name" value="Ac_transferase_dom_sf"/>
</dbReference>
<feature type="domain" description="Carrier" evidence="5">
    <location>
        <begin position="493"/>
        <end position="568"/>
    </location>
</feature>
<dbReference type="Gene3D" id="1.10.1200.10">
    <property type="entry name" value="ACP-like"/>
    <property type="match status" value="1"/>
</dbReference>
<dbReference type="Pfam" id="PF00202">
    <property type="entry name" value="Aminotran_3"/>
    <property type="match status" value="1"/>
</dbReference>
<dbReference type="SUPFAM" id="SSF52151">
    <property type="entry name" value="FabD/lysophospholipase-like"/>
    <property type="match status" value="1"/>
</dbReference>
<dbReference type="PROSITE" id="PS50075">
    <property type="entry name" value="CARRIER"/>
    <property type="match status" value="1"/>
</dbReference>
<evidence type="ECO:0000256" key="3">
    <source>
        <dbReference type="ARBA" id="ARBA00022898"/>
    </source>
</evidence>
<dbReference type="PROSITE" id="PS00012">
    <property type="entry name" value="PHOSPHOPANTETHEINE"/>
    <property type="match status" value="1"/>
</dbReference>
<sequence>MQSSQKTPKMERSLHLLTLSAKSEQALSDLAVRYQTFLQDEPTASLADICFSANTRRSHFQHRLAILCPSTTQLQETLNHFTTGSQPPTAVTGQSPKNPPPLAFLFTGQGSQYINMGRQLYEQAPIFQQIIDQANQILLPYLEKPLLEVLYPSTEENSLINQTAYTQPALFAIEYALTELWQSWGIKPDVVIGHSLGEYVAACVAGAFSFEEGLKLVAKRASLMQALPKDGQMVAIFADATTVQKAIQPYSEKISIAAINSPSNTVISGVGEAIEVVLTILETQGIETRRLKVSHAFHSPLMEQMLGEFAQNISQMQFQPLQIPLISNLTGQIIPPGQVLDSSYWLRQIREPVQFMPGMNTLFELGYEVFLEIGTKPVLSSLGKHCQQENTVTWLSSLTYDQDNWHSLFLSLSNLYIKGAKINWQGFDDDYSRSVLPLPTYPFQKKRYWFDTLSTNDNQANENGYKLPNKILNLNQQEHNLQMTTITPSQKQELILGKIRSLVAYFLKAAPEDINIHLSFLEMGADSIAMLDAIRAIENTYNFKITIRQLFEELPNIQALANHIADNLSPEWINANLQQFAAKSDPKVATPIQPNTPLIIGQNFQATTSANGLEQIMRQQLELVSQSLSAVVSQQLEFLQNNGLATNNHNHQNNNSPTNTPTKKPVVPVNKSQPKQNGSTPYIKSQVNGKVNGKSNVNSQLSVEQECHLQELINLYNHKTQKSKQRSQTYRPVLADSRAVAGFRLSTKEMVYPIIGERAVGAKFWDIDGNEYLDITMGFGVLLFGHAPSFITQAVQEQMEKGLQIGPQSKLAGEVAELICELTGMERVTFCNSGTEAVMTGLRLARTTTGRTKIAIFSGSYHGHFDGILARSLNEQVMGVPLSPGVSEHTVEDVMVLDYGNPESLEILRSCVHELAAVLVEPVQSRHPDLQPQEFLTELRQLTADNGCALIFDEVITGFRIHPRGAQAWFDIDADIAIYGKIVGGGMPIGVVAGKANYMNGIDGGLWEYQDPSYPQAEKTFFAGTFNKNHTGMAAARSVLQHLKEQGSNLQLQLNQRTAYLANTLNNYFQAENVPIKIIHFGSLFRFTFSGNLDLLFYHLLLKGVYIWEGRNCFLSTAHTEQNIEFLIQAVKDSVEELRSGGFLPQRLINVEKN</sequence>
<dbReference type="PROSITE" id="PS00600">
    <property type="entry name" value="AA_TRANSFER_CLASS_3"/>
    <property type="match status" value="1"/>
</dbReference>
<dbReference type="InterPro" id="IPR036736">
    <property type="entry name" value="ACP-like_sf"/>
</dbReference>
<dbReference type="InterPro" id="IPR009081">
    <property type="entry name" value="PP-bd_ACP"/>
</dbReference>
<protein>
    <submittedName>
        <fullName evidence="6">Aminotransferase class III-fold pyridoxal phosphate-dependent enzyme</fullName>
    </submittedName>
</protein>
<evidence type="ECO:0000259" key="5">
    <source>
        <dbReference type="PROSITE" id="PS50075"/>
    </source>
</evidence>
<dbReference type="Gene3D" id="3.40.640.10">
    <property type="entry name" value="Type I PLP-dependent aspartate aminotransferase-like (Major domain)"/>
    <property type="match status" value="1"/>
</dbReference>
<keyword evidence="7" id="KW-1185">Reference proteome</keyword>
<keyword evidence="6" id="KW-0032">Aminotransferase</keyword>
<keyword evidence="6" id="KW-0808">Transferase</keyword>
<evidence type="ECO:0000256" key="4">
    <source>
        <dbReference type="SAM" id="MobiDB-lite"/>
    </source>
</evidence>
<dbReference type="Pfam" id="PF00698">
    <property type="entry name" value="Acyl_transf_1"/>
    <property type="match status" value="1"/>
</dbReference>
<organism evidence="6 7">
    <name type="scientific">Okeanomitos corallinicola TIOX110</name>
    <dbReference type="NCBI Taxonomy" id="3133117"/>
    <lineage>
        <taxon>Bacteria</taxon>
        <taxon>Bacillati</taxon>
        <taxon>Cyanobacteriota</taxon>
        <taxon>Cyanophyceae</taxon>
        <taxon>Nostocales</taxon>
        <taxon>Aphanizomenonaceae</taxon>
        <taxon>Okeanomitos</taxon>
    </lineage>
</organism>
<dbReference type="InterPro" id="IPR015422">
    <property type="entry name" value="PyrdxlP-dep_Trfase_small"/>
</dbReference>
<dbReference type="SUPFAM" id="SSF55048">
    <property type="entry name" value="Probable ACP-binding domain of malonyl-CoA ACP transacylase"/>
    <property type="match status" value="1"/>
</dbReference>
<reference evidence="6 7" key="1">
    <citation type="submission" date="2024-04" db="EMBL/GenBank/DDBJ databases">
        <title>Okeanomitos corallinicola gen. &amp; sp. nov. (Nostocales, Cyanobacteria), a new toxic marine heterocyst-forming cyanobacterium from a coral reef.</title>
        <authorList>
            <person name="Li H."/>
            <person name="Li R."/>
            <person name="Kang J."/>
            <person name="Hii K.S."/>
            <person name="Mohamed H.F."/>
            <person name="Xu X."/>
            <person name="Luo Z."/>
        </authorList>
    </citation>
    <scope>NUCLEOTIDE SEQUENCE [LARGE SCALE GENOMIC DNA]</scope>
    <source>
        <strain evidence="6 7">TIOX110</strain>
    </source>
</reference>
<evidence type="ECO:0000256" key="2">
    <source>
        <dbReference type="ARBA" id="ARBA00022553"/>
    </source>
</evidence>
<dbReference type="InterPro" id="IPR016035">
    <property type="entry name" value="Acyl_Trfase/lysoPLipase"/>
</dbReference>
<evidence type="ECO:0000256" key="1">
    <source>
        <dbReference type="ARBA" id="ARBA00022450"/>
    </source>
</evidence>
<dbReference type="SMART" id="SM00827">
    <property type="entry name" value="PKS_AT"/>
    <property type="match status" value="1"/>
</dbReference>
<dbReference type="GO" id="GO:0008483">
    <property type="term" value="F:transaminase activity"/>
    <property type="evidence" value="ECO:0007669"/>
    <property type="project" value="UniProtKB-KW"/>
</dbReference>
<keyword evidence="3" id="KW-0663">Pyridoxal phosphate</keyword>
<dbReference type="InterPro" id="IPR050091">
    <property type="entry name" value="PKS_NRPS_Biosynth_Enz"/>
</dbReference>
<dbReference type="Gene3D" id="3.90.1150.10">
    <property type="entry name" value="Aspartate Aminotransferase, domain 1"/>
    <property type="match status" value="1"/>
</dbReference>
<dbReference type="SUPFAM" id="SSF47336">
    <property type="entry name" value="ACP-like"/>
    <property type="match status" value="1"/>
</dbReference>
<dbReference type="CDD" id="cd00610">
    <property type="entry name" value="OAT_like"/>
    <property type="match status" value="1"/>
</dbReference>
<keyword evidence="1" id="KW-0596">Phosphopantetheine</keyword>
<dbReference type="Gene3D" id="3.40.366.10">
    <property type="entry name" value="Malonyl-Coenzyme A Acyl Carrier Protein, domain 2"/>
    <property type="match status" value="1"/>
</dbReference>
<feature type="region of interest" description="Disordered" evidence="4">
    <location>
        <begin position="644"/>
        <end position="689"/>
    </location>
</feature>
<dbReference type="InterPro" id="IPR014043">
    <property type="entry name" value="Acyl_transferase_dom"/>
</dbReference>
<dbReference type="PANTHER" id="PTHR43775">
    <property type="entry name" value="FATTY ACID SYNTHASE"/>
    <property type="match status" value="1"/>
</dbReference>
<evidence type="ECO:0000313" key="6">
    <source>
        <dbReference type="EMBL" id="WZB88516.1"/>
    </source>
</evidence>
<name>A0ABZ2UU49_9CYAN</name>
<dbReference type="InterPro" id="IPR005814">
    <property type="entry name" value="Aminotrans_3"/>
</dbReference>
<dbReference type="EMBL" id="CP150886">
    <property type="protein sequence ID" value="WZB88516.1"/>
    <property type="molecule type" value="Genomic_DNA"/>
</dbReference>
<dbReference type="SUPFAM" id="SSF53383">
    <property type="entry name" value="PLP-dependent transferases"/>
    <property type="match status" value="1"/>
</dbReference>
<feature type="compositionally biased region" description="Polar residues" evidence="4">
    <location>
        <begin position="673"/>
        <end position="686"/>
    </location>
</feature>
<dbReference type="SMART" id="SM01294">
    <property type="entry name" value="PKS_PP_betabranch"/>
    <property type="match status" value="1"/>
</dbReference>
<dbReference type="RefSeq" id="WP_353931423.1">
    <property type="nucleotide sequence ID" value="NZ_CP150886.1"/>
</dbReference>
<gene>
    <name evidence="6" type="ORF">WJM97_02155</name>
</gene>
<dbReference type="InterPro" id="IPR015421">
    <property type="entry name" value="PyrdxlP-dep_Trfase_major"/>
</dbReference>
<accession>A0ABZ2UU49</accession>
<dbReference type="Proteomes" id="UP001483337">
    <property type="component" value="Chromosome"/>
</dbReference>
<feature type="compositionally biased region" description="Low complexity" evidence="4">
    <location>
        <begin position="646"/>
        <end position="672"/>
    </location>
</feature>
<dbReference type="InterPro" id="IPR016036">
    <property type="entry name" value="Malonyl_transacylase_ACP-bd"/>
</dbReference>
<proteinExistence type="predicted"/>
<dbReference type="Pfam" id="PF22621">
    <property type="entry name" value="CurL-like_PKS_C"/>
    <property type="match status" value="1"/>
</dbReference>
<dbReference type="Gene3D" id="3.30.70.3290">
    <property type="match status" value="1"/>
</dbReference>
<evidence type="ECO:0000313" key="7">
    <source>
        <dbReference type="Proteomes" id="UP001483337"/>
    </source>
</evidence>